<dbReference type="Pfam" id="PF04909">
    <property type="entry name" value="Amidohydro_2"/>
    <property type="match status" value="1"/>
</dbReference>
<comment type="caution">
    <text evidence="3">The sequence shown here is derived from an EMBL/GenBank/DDBJ whole genome shotgun (WGS) entry which is preliminary data.</text>
</comment>
<proteinExistence type="predicted"/>
<dbReference type="EMBL" id="LRVM01000009">
    <property type="protein sequence ID" value="KXL52203.1"/>
    <property type="molecule type" value="Genomic_DNA"/>
</dbReference>
<name>A0A136WCG6_9FIRM</name>
<organism evidence="3 4">
    <name type="scientific">Anaerotignum neopropionicum</name>
    <dbReference type="NCBI Taxonomy" id="36847"/>
    <lineage>
        <taxon>Bacteria</taxon>
        <taxon>Bacillati</taxon>
        <taxon>Bacillota</taxon>
        <taxon>Clostridia</taxon>
        <taxon>Lachnospirales</taxon>
        <taxon>Anaerotignaceae</taxon>
        <taxon>Anaerotignum</taxon>
    </lineage>
</organism>
<protein>
    <submittedName>
        <fullName evidence="3">Amidohydrolase</fullName>
    </submittedName>
</protein>
<dbReference type="STRING" id="36847.CLNEO_23680"/>
<feature type="domain" description="Amidohydrolase-related" evidence="2">
    <location>
        <begin position="140"/>
        <end position="343"/>
    </location>
</feature>
<reference evidence="3 4" key="1">
    <citation type="submission" date="2016-01" db="EMBL/GenBank/DDBJ databases">
        <title>Genome sequence of Clostridium neopropionicum X4, DSM-3847.</title>
        <authorList>
            <person name="Poehlein A."/>
            <person name="Beck M.H."/>
            <person name="Bengelsdorf F.R."/>
            <person name="Daniel R."/>
            <person name="Duerre P."/>
        </authorList>
    </citation>
    <scope>NUCLEOTIDE SEQUENCE [LARGE SCALE GENOMIC DNA]</scope>
    <source>
        <strain evidence="3 4">DSM-3847</strain>
    </source>
</reference>
<keyword evidence="4" id="KW-1185">Reference proteome</keyword>
<dbReference type="PATRIC" id="fig|36847.3.peg.2758"/>
<dbReference type="AlphaFoldDB" id="A0A136WCG6"/>
<dbReference type="OrthoDB" id="9771932at2"/>
<evidence type="ECO:0000259" key="2">
    <source>
        <dbReference type="Pfam" id="PF04909"/>
    </source>
</evidence>
<dbReference type="GO" id="GO:0016787">
    <property type="term" value="F:hydrolase activity"/>
    <property type="evidence" value="ECO:0007669"/>
    <property type="project" value="UniProtKB-KW"/>
</dbReference>
<gene>
    <name evidence="3" type="ORF">CLNEO_23680</name>
</gene>
<dbReference type="RefSeq" id="WP_066089360.1">
    <property type="nucleotide sequence ID" value="NZ_LRVM01000009.1"/>
</dbReference>
<dbReference type="GO" id="GO:0016831">
    <property type="term" value="F:carboxy-lyase activity"/>
    <property type="evidence" value="ECO:0007669"/>
    <property type="project" value="InterPro"/>
</dbReference>
<evidence type="ECO:0000256" key="1">
    <source>
        <dbReference type="ARBA" id="ARBA00023239"/>
    </source>
</evidence>
<dbReference type="Gene3D" id="3.20.20.140">
    <property type="entry name" value="Metal-dependent hydrolases"/>
    <property type="match status" value="1"/>
</dbReference>
<dbReference type="InterPro" id="IPR006680">
    <property type="entry name" value="Amidohydro-rel"/>
</dbReference>
<evidence type="ECO:0000313" key="3">
    <source>
        <dbReference type="EMBL" id="KXL52203.1"/>
    </source>
</evidence>
<dbReference type="InterPro" id="IPR032465">
    <property type="entry name" value="ACMSD"/>
</dbReference>
<dbReference type="CDD" id="cd01292">
    <property type="entry name" value="metallo-dependent_hydrolases"/>
    <property type="match status" value="1"/>
</dbReference>
<dbReference type="InterPro" id="IPR032466">
    <property type="entry name" value="Metal_Hydrolase"/>
</dbReference>
<dbReference type="PANTHER" id="PTHR21240:SF28">
    <property type="entry name" value="ISO-OROTATE DECARBOXYLASE (EUROFUNG)"/>
    <property type="match status" value="1"/>
</dbReference>
<dbReference type="GO" id="GO:0019748">
    <property type="term" value="P:secondary metabolic process"/>
    <property type="evidence" value="ECO:0007669"/>
    <property type="project" value="TreeGrafter"/>
</dbReference>
<keyword evidence="1" id="KW-0456">Lyase</keyword>
<dbReference type="SUPFAM" id="SSF51556">
    <property type="entry name" value="Metallo-dependent hydrolases"/>
    <property type="match status" value="1"/>
</dbReference>
<keyword evidence="3" id="KW-0378">Hydrolase</keyword>
<dbReference type="Proteomes" id="UP000070539">
    <property type="component" value="Unassembled WGS sequence"/>
</dbReference>
<evidence type="ECO:0000313" key="4">
    <source>
        <dbReference type="Proteomes" id="UP000070539"/>
    </source>
</evidence>
<dbReference type="GO" id="GO:0005737">
    <property type="term" value="C:cytoplasm"/>
    <property type="evidence" value="ECO:0007669"/>
    <property type="project" value="TreeGrafter"/>
</dbReference>
<dbReference type="PANTHER" id="PTHR21240">
    <property type="entry name" value="2-AMINO-3-CARBOXYLMUCONATE-6-SEMIALDEHYDE DECARBOXYLASE"/>
    <property type="match status" value="1"/>
</dbReference>
<sequence>MFTKKELIQYEKYLKLNELGDFVLDYDDKLEIIDFHTHMCNILPLKPIDPNTKGNNLKYPTVPSIENIDFSIPYWTREDAPISRNGFLSLIKYLLNAYSIVQDMMKGGNYSNCFRSQEENQIGINVVLPLSTKKRDCSQEALRIVKDYPDRFIAFCSVHPDDLEAKAKIVKYKALGAKGLKLKISDIELKNDFRSLINLFKACHEAELPILLHTGTIAVNQNSGSRLCKKLLMSTRVEIFGHLLEYMPRDFVFIFGHSGVSEYKLVAEYLKKFPASYAELSSQSQDSIKYLIDEVGYERLLFGSDWPALPQAITLSRVLIATEENKEARDYILNKNAKRLLNL</sequence>
<accession>A0A136WCG6</accession>